<organism evidence="2 3">
    <name type="scientific">Sediminitomix flava</name>
    <dbReference type="NCBI Taxonomy" id="379075"/>
    <lineage>
        <taxon>Bacteria</taxon>
        <taxon>Pseudomonadati</taxon>
        <taxon>Bacteroidota</taxon>
        <taxon>Cytophagia</taxon>
        <taxon>Cytophagales</taxon>
        <taxon>Flammeovirgaceae</taxon>
        <taxon>Sediminitomix</taxon>
    </lineage>
</organism>
<accession>A0A315Z889</accession>
<keyword evidence="3" id="KW-1185">Reference proteome</keyword>
<name>A0A315Z889_SEDFL</name>
<comment type="caution">
    <text evidence="2">The sequence shown here is derived from an EMBL/GenBank/DDBJ whole genome shotgun (WGS) entry which is preliminary data.</text>
</comment>
<sequence length="277" mass="30321">MRRTSLHLIYAALFAASTLTISSCSEDDIVNPNSVEVSASTSANARAIGIADVPVGADKTFYKFNLNNGKSNWSDQGNYWLGVVADEKVREVYIYASSKHTTWQRVDPNGGAYGKGSFDVDAFLRNEAKLFNSEKEGLNVIDIDSEVYFFFGNRYAAVQVDQGEVFRESVGNKTGEITKDISSVDYLPFKNTYDFNGSGFFIGVTTDGYVAAAKSLKDTFVVPEGKTNSDVNMSSKTAGKVVSLEVTNSKTVKFTLTDGKTKLGFAQRAKHEFIKVD</sequence>
<proteinExistence type="predicted"/>
<dbReference type="RefSeq" id="WP_109619706.1">
    <property type="nucleotide sequence ID" value="NZ_QGDO01000004.1"/>
</dbReference>
<protein>
    <submittedName>
        <fullName evidence="2">Uncharacterized protein</fullName>
    </submittedName>
</protein>
<gene>
    <name evidence="2" type="ORF">BC781_104138</name>
</gene>
<reference evidence="2 3" key="1">
    <citation type="submission" date="2018-03" db="EMBL/GenBank/DDBJ databases">
        <title>Genomic Encyclopedia of Archaeal and Bacterial Type Strains, Phase II (KMG-II): from individual species to whole genera.</title>
        <authorList>
            <person name="Goeker M."/>
        </authorList>
    </citation>
    <scope>NUCLEOTIDE SEQUENCE [LARGE SCALE GENOMIC DNA]</scope>
    <source>
        <strain evidence="2 3">DSM 28229</strain>
    </source>
</reference>
<evidence type="ECO:0000313" key="3">
    <source>
        <dbReference type="Proteomes" id="UP000245535"/>
    </source>
</evidence>
<dbReference type="EMBL" id="QGDO01000004">
    <property type="protein sequence ID" value="PWJ40878.1"/>
    <property type="molecule type" value="Genomic_DNA"/>
</dbReference>
<dbReference type="AlphaFoldDB" id="A0A315Z889"/>
<dbReference type="Proteomes" id="UP000245535">
    <property type="component" value="Unassembled WGS sequence"/>
</dbReference>
<keyword evidence="1" id="KW-0732">Signal</keyword>
<evidence type="ECO:0000256" key="1">
    <source>
        <dbReference type="SAM" id="SignalP"/>
    </source>
</evidence>
<dbReference type="PROSITE" id="PS51257">
    <property type="entry name" value="PROKAR_LIPOPROTEIN"/>
    <property type="match status" value="1"/>
</dbReference>
<evidence type="ECO:0000313" key="2">
    <source>
        <dbReference type="EMBL" id="PWJ40878.1"/>
    </source>
</evidence>
<feature type="signal peptide" evidence="1">
    <location>
        <begin position="1"/>
        <end position="26"/>
    </location>
</feature>
<feature type="chain" id="PRO_5016292011" evidence="1">
    <location>
        <begin position="27"/>
        <end position="277"/>
    </location>
</feature>